<feature type="transmembrane region" description="Helical" evidence="1">
    <location>
        <begin position="202"/>
        <end position="224"/>
    </location>
</feature>
<reference evidence="2 3" key="1">
    <citation type="submission" date="2016-08" db="EMBL/GenBank/DDBJ databases">
        <authorList>
            <person name="Seilhamer J.J."/>
        </authorList>
    </citation>
    <scope>NUCLEOTIDE SEQUENCE [LARGE SCALE GENOMIC DNA]</scope>
    <source>
        <strain evidence="2 3">BRTC-1</strain>
    </source>
</reference>
<feature type="transmembrane region" description="Helical" evidence="1">
    <location>
        <begin position="396"/>
        <end position="420"/>
    </location>
</feature>
<evidence type="ECO:0000313" key="2">
    <source>
        <dbReference type="EMBL" id="AOA57023.1"/>
    </source>
</evidence>
<dbReference type="PANTHER" id="PTHR34219:SF9">
    <property type="entry name" value="IRON-REGULATED INNER MEMBRANE PROTEIN"/>
    <property type="match status" value="1"/>
</dbReference>
<organism evidence="2 3">
    <name type="scientific">Acinetobacter larvae</name>
    <dbReference type="NCBI Taxonomy" id="1789224"/>
    <lineage>
        <taxon>Bacteria</taxon>
        <taxon>Pseudomonadati</taxon>
        <taxon>Pseudomonadota</taxon>
        <taxon>Gammaproteobacteria</taxon>
        <taxon>Moraxellales</taxon>
        <taxon>Moraxellaceae</taxon>
        <taxon>Acinetobacter</taxon>
    </lineage>
</organism>
<dbReference type="InterPro" id="IPR005625">
    <property type="entry name" value="PepSY-ass_TM"/>
</dbReference>
<keyword evidence="2" id="KW-0808">Transferase</keyword>
<dbReference type="AlphaFoldDB" id="A0A1B2LW79"/>
<accession>A0A1B2LW79</accession>
<dbReference type="Pfam" id="PF03929">
    <property type="entry name" value="PepSY_TM"/>
    <property type="match status" value="1"/>
</dbReference>
<dbReference type="EMBL" id="CP016895">
    <property type="protein sequence ID" value="AOA57023.1"/>
    <property type="molecule type" value="Genomic_DNA"/>
</dbReference>
<feature type="transmembrane region" description="Helical" evidence="1">
    <location>
        <begin position="14"/>
        <end position="38"/>
    </location>
</feature>
<feature type="transmembrane region" description="Helical" evidence="1">
    <location>
        <begin position="155"/>
        <end position="181"/>
    </location>
</feature>
<keyword evidence="1" id="KW-0812">Transmembrane</keyword>
<keyword evidence="2" id="KW-0418">Kinase</keyword>
<feature type="transmembrane region" description="Helical" evidence="1">
    <location>
        <begin position="354"/>
        <end position="375"/>
    </location>
</feature>
<sequence>MKVRTDIIKTAKDLHTWVGISAGILLFICFFAGGLTMFQHDLSRWASPPAQQLAPIQAEQYPILIQKVQAAYPETQQSFGINFSSKEHFNAPMQWTTGNAGRSFDSQQRTMLATLNPDGSIRVEEENVSKLGWLIEQLHETGGIPGTVGHHTLGVYVMGIVAVLYFLAIMSGLIILLPTLVKDFFAIRKGKNKKRFWLDTHNVIGITSLPFHILISITVIVFAFHDLFFVALGKIVYRGEALFKPAIVQIADPKPAFDLDTILTRIQQQAPEYEIRAITFNRLDQPEKASAFAALYSDNHMLRGDYFDYMSFNPYQSDAYNNQTLNAHNGAWDKLINSMFSLHFGNYGGDITRWLYVLLGIGGAFLFYSGNILWVESRIKKHKNMNLPAPAQRRDVKFIANLTVGACLGCVLAVFTSMLVGRWAYVFSPQLSNHNLLFMYAYYVVFCAALAYSFIFGAARVLPQLLVSIAIVLVLLPVSSLLAYILQINGLWYSTGQRIWVDVFAVIFALAFLRFYQQAYTRAKTASAGSLWAIQKSSQQSSEQS</sequence>
<gene>
    <name evidence="2" type="ORF">BFG52_00720</name>
</gene>
<keyword evidence="3" id="KW-1185">Reference proteome</keyword>
<evidence type="ECO:0000313" key="3">
    <source>
        <dbReference type="Proteomes" id="UP000093391"/>
    </source>
</evidence>
<keyword evidence="1" id="KW-1133">Transmembrane helix</keyword>
<dbReference type="RefSeq" id="WP_067551269.1">
    <property type="nucleotide sequence ID" value="NZ_CP016895.1"/>
</dbReference>
<name>A0A1B2LW79_9GAMM</name>
<feature type="transmembrane region" description="Helical" evidence="1">
    <location>
        <begin position="465"/>
        <end position="486"/>
    </location>
</feature>
<proteinExistence type="predicted"/>
<dbReference type="KEGG" id="ala:BFG52_00720"/>
<protein>
    <submittedName>
        <fullName evidence="2">Histidine kinase</fullName>
    </submittedName>
</protein>
<dbReference type="GO" id="GO:0016301">
    <property type="term" value="F:kinase activity"/>
    <property type="evidence" value="ECO:0007669"/>
    <property type="project" value="UniProtKB-KW"/>
</dbReference>
<dbReference type="PANTHER" id="PTHR34219">
    <property type="entry name" value="IRON-REGULATED INNER MEMBRANE PROTEIN-RELATED"/>
    <property type="match status" value="1"/>
</dbReference>
<dbReference type="STRING" id="1789224.BFG52_00720"/>
<keyword evidence="1" id="KW-0472">Membrane</keyword>
<feature type="transmembrane region" description="Helical" evidence="1">
    <location>
        <begin position="440"/>
        <end position="458"/>
    </location>
</feature>
<dbReference type="OrthoDB" id="6307929at2"/>
<evidence type="ECO:0000256" key="1">
    <source>
        <dbReference type="SAM" id="Phobius"/>
    </source>
</evidence>
<dbReference type="Proteomes" id="UP000093391">
    <property type="component" value="Chromosome"/>
</dbReference>
<feature type="transmembrane region" description="Helical" evidence="1">
    <location>
        <begin position="498"/>
        <end position="516"/>
    </location>
</feature>